<dbReference type="InterPro" id="IPR011124">
    <property type="entry name" value="Znf_CW"/>
</dbReference>
<dbReference type="AlphaFoldDB" id="A0AAV4B0P5"/>
<dbReference type="Gene3D" id="3.30.40.100">
    <property type="match status" value="1"/>
</dbReference>
<evidence type="ECO:0000313" key="6">
    <source>
        <dbReference type="Proteomes" id="UP000735302"/>
    </source>
</evidence>
<evidence type="ECO:0000256" key="3">
    <source>
        <dbReference type="ARBA" id="ARBA00022833"/>
    </source>
</evidence>
<dbReference type="PANTHER" id="PTHR23336:SF76">
    <property type="entry name" value="MORC S5 DOMAIN-CONTAINING PROTEIN"/>
    <property type="match status" value="1"/>
</dbReference>
<reference evidence="5 6" key="1">
    <citation type="journal article" date="2021" name="Elife">
        <title>Chloroplast acquisition without the gene transfer in kleptoplastic sea slugs, Plakobranchus ocellatus.</title>
        <authorList>
            <person name="Maeda T."/>
            <person name="Takahashi S."/>
            <person name="Yoshida T."/>
            <person name="Shimamura S."/>
            <person name="Takaki Y."/>
            <person name="Nagai Y."/>
            <person name="Toyoda A."/>
            <person name="Suzuki Y."/>
            <person name="Arimoto A."/>
            <person name="Ishii H."/>
            <person name="Satoh N."/>
            <person name="Nishiyama T."/>
            <person name="Hasebe M."/>
            <person name="Maruyama T."/>
            <person name="Minagawa J."/>
            <person name="Obokata J."/>
            <person name="Shigenobu S."/>
        </authorList>
    </citation>
    <scope>NUCLEOTIDE SEQUENCE [LARGE SCALE GENOMIC DNA]</scope>
</reference>
<keyword evidence="1" id="KW-0479">Metal-binding</keyword>
<accession>A0AAV4B0P5</accession>
<dbReference type="Pfam" id="PF17942">
    <property type="entry name" value="Morc6_S5"/>
    <property type="match status" value="1"/>
</dbReference>
<evidence type="ECO:0000313" key="5">
    <source>
        <dbReference type="EMBL" id="GFO12264.1"/>
    </source>
</evidence>
<evidence type="ECO:0000256" key="1">
    <source>
        <dbReference type="ARBA" id="ARBA00022723"/>
    </source>
</evidence>
<protein>
    <submittedName>
        <fullName evidence="5">MORC family CW-type Zinc finger protein 3</fullName>
    </submittedName>
</protein>
<name>A0AAV4B0P5_9GAST</name>
<dbReference type="GO" id="GO:0016887">
    <property type="term" value="F:ATP hydrolysis activity"/>
    <property type="evidence" value="ECO:0007669"/>
    <property type="project" value="InterPro"/>
</dbReference>
<sequence>MECCESPEAQNSLEAILTHSVFRDEGELKAQLQAMKESGKKTKIIISNLKRLKDGKFELHFPHDEKDICCPETGMSSEEQSTPKYKHSLREYCSILYLKPSMRIIIRGEKVQTKLISKSLSHSVEDKFKPNWLKDPVKITIGFACEKGRGQDYGLMLYHKNRLIKAYERVGYQKQAGNRGIGVVGVAAVDFLQPIHNKQDFMMDEKYYSVIRAFGLKLNDYWNEMMNCDSPSSSQSSSDLPDWTWANCDKCLKWRRLPDSVNPETLPAKWYCWNNHDTKH</sequence>
<dbReference type="EMBL" id="BLXT01004391">
    <property type="protein sequence ID" value="GFO12264.1"/>
    <property type="molecule type" value="Genomic_DNA"/>
</dbReference>
<evidence type="ECO:0000256" key="2">
    <source>
        <dbReference type="ARBA" id="ARBA00022771"/>
    </source>
</evidence>
<dbReference type="Proteomes" id="UP000735302">
    <property type="component" value="Unassembled WGS sequence"/>
</dbReference>
<dbReference type="PANTHER" id="PTHR23336">
    <property type="entry name" value="ZINC FINGER CW-TYPE COILED-COIL DOMAIN PROTEIN 3"/>
    <property type="match status" value="1"/>
</dbReference>
<dbReference type="InterPro" id="IPR045261">
    <property type="entry name" value="MORC_ATPase"/>
</dbReference>
<dbReference type="GO" id="GO:0008270">
    <property type="term" value="F:zinc ion binding"/>
    <property type="evidence" value="ECO:0007669"/>
    <property type="project" value="UniProtKB-KW"/>
</dbReference>
<dbReference type="PROSITE" id="PS51050">
    <property type="entry name" value="ZF_CW"/>
    <property type="match status" value="1"/>
</dbReference>
<feature type="domain" description="CW-type" evidence="4">
    <location>
        <begin position="237"/>
        <end position="280"/>
    </location>
</feature>
<keyword evidence="2" id="KW-0863">Zinc-finger</keyword>
<keyword evidence="6" id="KW-1185">Reference proteome</keyword>
<dbReference type="Pfam" id="PF07496">
    <property type="entry name" value="zf-CW"/>
    <property type="match status" value="1"/>
</dbReference>
<feature type="non-terminal residue" evidence="5">
    <location>
        <position position="280"/>
    </location>
</feature>
<gene>
    <name evidence="5" type="ORF">PoB_003876900</name>
</gene>
<dbReference type="InterPro" id="IPR041006">
    <property type="entry name" value="Morc_S5"/>
</dbReference>
<keyword evidence="3" id="KW-0862">Zinc</keyword>
<proteinExistence type="predicted"/>
<dbReference type="GO" id="GO:0005634">
    <property type="term" value="C:nucleus"/>
    <property type="evidence" value="ECO:0007669"/>
    <property type="project" value="TreeGrafter"/>
</dbReference>
<organism evidence="5 6">
    <name type="scientific">Plakobranchus ocellatus</name>
    <dbReference type="NCBI Taxonomy" id="259542"/>
    <lineage>
        <taxon>Eukaryota</taxon>
        <taxon>Metazoa</taxon>
        <taxon>Spiralia</taxon>
        <taxon>Lophotrochozoa</taxon>
        <taxon>Mollusca</taxon>
        <taxon>Gastropoda</taxon>
        <taxon>Heterobranchia</taxon>
        <taxon>Euthyneura</taxon>
        <taxon>Panpulmonata</taxon>
        <taxon>Sacoglossa</taxon>
        <taxon>Placobranchoidea</taxon>
        <taxon>Plakobranchidae</taxon>
        <taxon>Plakobranchus</taxon>
    </lineage>
</organism>
<comment type="caution">
    <text evidence="5">The sequence shown here is derived from an EMBL/GenBank/DDBJ whole genome shotgun (WGS) entry which is preliminary data.</text>
</comment>
<evidence type="ECO:0000259" key="4">
    <source>
        <dbReference type="PROSITE" id="PS51050"/>
    </source>
</evidence>